<keyword evidence="5" id="KW-1185">Reference proteome</keyword>
<name>A0A448X3D3_9PLAT</name>
<dbReference type="Pfam" id="PF05918">
    <property type="entry name" value="API5"/>
    <property type="match status" value="1"/>
</dbReference>
<evidence type="ECO:0000256" key="1">
    <source>
        <dbReference type="ARBA" id="ARBA00009515"/>
    </source>
</evidence>
<dbReference type="AlphaFoldDB" id="A0A448X3D3"/>
<gene>
    <name evidence="4" type="ORF">PXEA_LOCUS20649</name>
</gene>
<feature type="region of interest" description="Disordered" evidence="3">
    <location>
        <begin position="351"/>
        <end position="372"/>
    </location>
</feature>
<keyword evidence="2" id="KW-0053">Apoptosis</keyword>
<dbReference type="GO" id="GO:0005634">
    <property type="term" value="C:nucleus"/>
    <property type="evidence" value="ECO:0007669"/>
    <property type="project" value="TreeGrafter"/>
</dbReference>
<dbReference type="GO" id="GO:0006915">
    <property type="term" value="P:apoptotic process"/>
    <property type="evidence" value="ECO:0007669"/>
    <property type="project" value="UniProtKB-KW"/>
</dbReference>
<evidence type="ECO:0000256" key="3">
    <source>
        <dbReference type="SAM" id="MobiDB-lite"/>
    </source>
</evidence>
<dbReference type="InterPro" id="IPR016024">
    <property type="entry name" value="ARM-type_fold"/>
</dbReference>
<feature type="non-terminal residue" evidence="4">
    <location>
        <position position="372"/>
    </location>
</feature>
<sequence>MSSQFISRFFKDFKPHQESSFNCLLDLCDDQNVDIRKQAVHDLRVICKYEPSFVTREMSVVALSLSHLLHQDPRSTLEGIFGYLLSDNIDQNRTIIIKYLADRLKTLSDAQVIPALEEFVSEQTNALLLTASDSEFIPTISLLASLRSFSNVTGRQRLVDTISEHVRRAAPNLLVISSIIIALSRIVCLLRNVHAGDFYDYLMDYIIPELVKLCSLASFDCLRLVRLIAQLAQHPPPIQKDKVSDIPGPPNALIRTRLLNAFSLVEVFLPALPLDNELEKTTQSVTGHNQVNPDLQISELEAILFIVRELGRPLSSLPVSEIGKDFENLLKTTRPRLQYLARKVQERINKTSGYVNDEGGSKHDRDSKAAVM</sequence>
<protein>
    <recommendedName>
        <fullName evidence="6">Clathrin/coatomer adaptor adaptin-like N-terminal domain-containing protein</fullName>
    </recommendedName>
</protein>
<evidence type="ECO:0000313" key="5">
    <source>
        <dbReference type="Proteomes" id="UP000784294"/>
    </source>
</evidence>
<dbReference type="PANTHER" id="PTHR12758:SF19">
    <property type="entry name" value="APOPTOSIS INHIBITOR 5"/>
    <property type="match status" value="1"/>
</dbReference>
<dbReference type="EMBL" id="CAAALY010085632">
    <property type="protein sequence ID" value="VEL27209.1"/>
    <property type="molecule type" value="Genomic_DNA"/>
</dbReference>
<reference evidence="4" key="1">
    <citation type="submission" date="2018-11" db="EMBL/GenBank/DDBJ databases">
        <authorList>
            <consortium name="Pathogen Informatics"/>
        </authorList>
    </citation>
    <scope>NUCLEOTIDE SEQUENCE</scope>
</reference>
<feature type="compositionally biased region" description="Basic and acidic residues" evidence="3">
    <location>
        <begin position="359"/>
        <end position="372"/>
    </location>
</feature>
<organism evidence="4 5">
    <name type="scientific">Protopolystoma xenopodis</name>
    <dbReference type="NCBI Taxonomy" id="117903"/>
    <lineage>
        <taxon>Eukaryota</taxon>
        <taxon>Metazoa</taxon>
        <taxon>Spiralia</taxon>
        <taxon>Lophotrochozoa</taxon>
        <taxon>Platyhelminthes</taxon>
        <taxon>Monogenea</taxon>
        <taxon>Polyopisthocotylea</taxon>
        <taxon>Polystomatidea</taxon>
        <taxon>Polystomatidae</taxon>
        <taxon>Protopolystoma</taxon>
    </lineage>
</organism>
<dbReference type="Proteomes" id="UP000784294">
    <property type="component" value="Unassembled WGS sequence"/>
</dbReference>
<comment type="caution">
    <text evidence="4">The sequence shown here is derived from an EMBL/GenBank/DDBJ whole genome shotgun (WGS) entry which is preliminary data.</text>
</comment>
<evidence type="ECO:0000256" key="2">
    <source>
        <dbReference type="ARBA" id="ARBA00022703"/>
    </source>
</evidence>
<proteinExistence type="inferred from homology"/>
<dbReference type="InterPro" id="IPR008383">
    <property type="entry name" value="API5"/>
</dbReference>
<dbReference type="SUPFAM" id="SSF48371">
    <property type="entry name" value="ARM repeat"/>
    <property type="match status" value="1"/>
</dbReference>
<evidence type="ECO:0000313" key="4">
    <source>
        <dbReference type="EMBL" id="VEL27209.1"/>
    </source>
</evidence>
<accession>A0A448X3D3</accession>
<dbReference type="PANTHER" id="PTHR12758">
    <property type="entry name" value="APOPTOSIS INHIBITOR 5-RELATED"/>
    <property type="match status" value="1"/>
</dbReference>
<dbReference type="GO" id="GO:0043066">
    <property type="term" value="P:negative regulation of apoptotic process"/>
    <property type="evidence" value="ECO:0007669"/>
    <property type="project" value="TreeGrafter"/>
</dbReference>
<dbReference type="OrthoDB" id="19224at2759"/>
<evidence type="ECO:0008006" key="6">
    <source>
        <dbReference type="Google" id="ProtNLM"/>
    </source>
</evidence>
<dbReference type="GO" id="GO:0003723">
    <property type="term" value="F:RNA binding"/>
    <property type="evidence" value="ECO:0007669"/>
    <property type="project" value="TreeGrafter"/>
</dbReference>
<comment type="similarity">
    <text evidence="1">Belongs to the API5 family.</text>
</comment>